<reference evidence="2 3" key="1">
    <citation type="submission" date="2021-03" db="EMBL/GenBank/DDBJ databases">
        <title>Genomic Encyclopedia of Type Strains, Phase IV (KMG-IV): sequencing the most valuable type-strain genomes for metagenomic binning, comparative biology and taxonomic classification.</title>
        <authorList>
            <person name="Goeker M."/>
        </authorList>
    </citation>
    <scope>NUCLEOTIDE SEQUENCE [LARGE SCALE GENOMIC DNA]</scope>
    <source>
        <strain evidence="2 3">DSM 26048</strain>
    </source>
</reference>
<sequence length="413" mass="45381">MLICANFLKKLFFMVNYVNKAVTMGNGSYVILFLFMKGGELMHKHGWLLGIAAILLTFSFANECRAEQGILSSVTSILSGSVDSYKPFVETVDSVLEPVTVIGTVVESLVEPVLEPVLQPAAEPVLGVITETVSTIVDRTSELTEEITAQTGQALAPVTEKAADTLKPLTTPVKELLDKVVQPVLESTENIIQKKDEIIDDIEINLDEETDDIADSISNPTVPNVPVLKEEVSEKQMDRAETRKIPPSLDMTVNHTAAINEYDEDLVKNVPNTVPTFYCCKYIFSVNSAELEKLQIVQSKKILNTISAPDDKHKSLLPLTKHTPFKGTPLYSAGINNIQGTLQNQPNGSASGPSLSGGDLGLNAVLNDIQSDIQKERNITWKKELFLKDQYSHAPPFAPPQYLLFLEVERTTI</sequence>
<dbReference type="RefSeq" id="WP_209968499.1">
    <property type="nucleotide sequence ID" value="NZ_JAGGLB010000001.1"/>
</dbReference>
<protein>
    <submittedName>
        <fullName evidence="2">DNA-binding ferritin-like protein</fullName>
    </submittedName>
</protein>
<evidence type="ECO:0000313" key="3">
    <source>
        <dbReference type="Proteomes" id="UP001519287"/>
    </source>
</evidence>
<keyword evidence="3" id="KW-1185">Reference proteome</keyword>
<keyword evidence="1" id="KW-0812">Transmembrane</keyword>
<comment type="caution">
    <text evidence="2">The sequence shown here is derived from an EMBL/GenBank/DDBJ whole genome shotgun (WGS) entry which is preliminary data.</text>
</comment>
<dbReference type="Proteomes" id="UP001519287">
    <property type="component" value="Unassembled WGS sequence"/>
</dbReference>
<keyword evidence="1" id="KW-1133">Transmembrane helix</keyword>
<name>A0ABS4INL5_9BACL</name>
<dbReference type="EMBL" id="JAGGLB010000001">
    <property type="protein sequence ID" value="MBP1988511.1"/>
    <property type="molecule type" value="Genomic_DNA"/>
</dbReference>
<feature type="transmembrane region" description="Helical" evidence="1">
    <location>
        <begin position="17"/>
        <end position="35"/>
    </location>
</feature>
<evidence type="ECO:0000313" key="2">
    <source>
        <dbReference type="EMBL" id="MBP1988511.1"/>
    </source>
</evidence>
<accession>A0ABS4INL5</accession>
<gene>
    <name evidence="2" type="ORF">J2Z66_000106</name>
</gene>
<organism evidence="2 3">
    <name type="scientific">Paenibacillus eucommiae</name>
    <dbReference type="NCBI Taxonomy" id="1355755"/>
    <lineage>
        <taxon>Bacteria</taxon>
        <taxon>Bacillati</taxon>
        <taxon>Bacillota</taxon>
        <taxon>Bacilli</taxon>
        <taxon>Bacillales</taxon>
        <taxon>Paenibacillaceae</taxon>
        <taxon>Paenibacillus</taxon>
    </lineage>
</organism>
<keyword evidence="1" id="KW-0472">Membrane</keyword>
<proteinExistence type="predicted"/>
<evidence type="ECO:0000256" key="1">
    <source>
        <dbReference type="SAM" id="Phobius"/>
    </source>
</evidence>